<evidence type="ECO:0000313" key="2">
    <source>
        <dbReference type="EMBL" id="RZC21674.1"/>
    </source>
</evidence>
<name>A0A0B2QMC3_GLYSO</name>
<keyword evidence="3" id="KW-1185">Reference proteome</keyword>
<dbReference type="AlphaFoldDB" id="A0A0B2QMC3"/>
<proteinExistence type="predicted"/>
<reference evidence="2 3" key="2">
    <citation type="submission" date="2018-09" db="EMBL/GenBank/DDBJ databases">
        <title>A high-quality reference genome of wild soybean provides a powerful tool to mine soybean genomes.</title>
        <authorList>
            <person name="Xie M."/>
            <person name="Chung C.Y.L."/>
            <person name="Li M.-W."/>
            <person name="Wong F.-L."/>
            <person name="Chan T.-F."/>
            <person name="Lam H.-M."/>
        </authorList>
    </citation>
    <scope>NUCLEOTIDE SEQUENCE [LARGE SCALE GENOMIC DNA]</scope>
    <source>
        <strain evidence="3">cv. W05</strain>
        <tissue evidence="2">Hypocotyl of etiolated seedlings</tissue>
    </source>
</reference>
<dbReference type="EMBL" id="KN657115">
    <property type="protein sequence ID" value="KHN22566.1"/>
    <property type="molecule type" value="Genomic_DNA"/>
</dbReference>
<gene>
    <name evidence="2" type="ORF">D0Y65_007755</name>
    <name evidence="1" type="ORF">glysoja_037716</name>
</gene>
<dbReference type="Proteomes" id="UP000053555">
    <property type="component" value="Unassembled WGS sequence"/>
</dbReference>
<protein>
    <submittedName>
        <fullName evidence="1">Uncharacterized protein</fullName>
    </submittedName>
</protein>
<dbReference type="EMBL" id="QZWG01000003">
    <property type="protein sequence ID" value="RZC21674.1"/>
    <property type="molecule type" value="Genomic_DNA"/>
</dbReference>
<evidence type="ECO:0000313" key="1">
    <source>
        <dbReference type="EMBL" id="KHN22566.1"/>
    </source>
</evidence>
<reference evidence="1" key="1">
    <citation type="submission" date="2014-07" db="EMBL/GenBank/DDBJ databases">
        <title>Identification of a novel salt tolerance gene in wild soybean by whole-genome sequencing.</title>
        <authorList>
            <person name="Lam H.-M."/>
            <person name="Qi X."/>
            <person name="Li M.-W."/>
            <person name="Liu X."/>
            <person name="Xie M."/>
            <person name="Ni M."/>
            <person name="Xu X."/>
        </authorList>
    </citation>
    <scope>NUCLEOTIDE SEQUENCE [LARGE SCALE GENOMIC DNA]</scope>
    <source>
        <tissue evidence="1">Root</tissue>
    </source>
</reference>
<dbReference type="Proteomes" id="UP000289340">
    <property type="component" value="Chromosome 3"/>
</dbReference>
<accession>A0A0B2QMC3</accession>
<sequence>MPSISSFELPHINDPTRKYFDIKSRCAHGSTHSCCEARLRSPTTRTVMRRSNDSDVGVLIGFVGDRQWRRWNPEGSPPLAPVGK</sequence>
<evidence type="ECO:0000313" key="3">
    <source>
        <dbReference type="Proteomes" id="UP000289340"/>
    </source>
</evidence>
<organism evidence="1">
    <name type="scientific">Glycine soja</name>
    <name type="common">Wild soybean</name>
    <dbReference type="NCBI Taxonomy" id="3848"/>
    <lineage>
        <taxon>Eukaryota</taxon>
        <taxon>Viridiplantae</taxon>
        <taxon>Streptophyta</taxon>
        <taxon>Embryophyta</taxon>
        <taxon>Tracheophyta</taxon>
        <taxon>Spermatophyta</taxon>
        <taxon>Magnoliopsida</taxon>
        <taxon>eudicotyledons</taxon>
        <taxon>Gunneridae</taxon>
        <taxon>Pentapetalae</taxon>
        <taxon>rosids</taxon>
        <taxon>fabids</taxon>
        <taxon>Fabales</taxon>
        <taxon>Fabaceae</taxon>
        <taxon>Papilionoideae</taxon>
        <taxon>50 kb inversion clade</taxon>
        <taxon>NPAAA clade</taxon>
        <taxon>indigoferoid/millettioid clade</taxon>
        <taxon>Phaseoleae</taxon>
        <taxon>Glycine</taxon>
        <taxon>Glycine subgen. Soja</taxon>
    </lineage>
</organism>